<dbReference type="KEGG" id="rxy:Rxyl_2475"/>
<organism evidence="13 14">
    <name type="scientific">Rubrobacter xylanophilus (strain DSM 9941 / JCM 11954 / NBRC 16129 / PRD-1)</name>
    <dbReference type="NCBI Taxonomy" id="266117"/>
    <lineage>
        <taxon>Bacteria</taxon>
        <taxon>Bacillati</taxon>
        <taxon>Actinomycetota</taxon>
        <taxon>Rubrobacteria</taxon>
        <taxon>Rubrobacterales</taxon>
        <taxon>Rubrobacteraceae</taxon>
        <taxon>Rubrobacter</taxon>
    </lineage>
</organism>
<comment type="pathway">
    <text evidence="3">Amino-acid biosynthesis; L-lysine biosynthesis via DAP pathway; LL-2,6-diaminopimelate from (S)-tetrahydrodipicolinate (succinylase route): step 3/3.</text>
</comment>
<comment type="catalytic activity">
    <reaction evidence="11">
        <text>N-succinyl-(2S,6S)-2,6-diaminopimelate + H2O = (2S,6S)-2,6-diaminopimelate + succinate</text>
        <dbReference type="Rhea" id="RHEA:22608"/>
        <dbReference type="ChEBI" id="CHEBI:15377"/>
        <dbReference type="ChEBI" id="CHEBI:30031"/>
        <dbReference type="ChEBI" id="CHEBI:57609"/>
        <dbReference type="ChEBI" id="CHEBI:58087"/>
        <dbReference type="EC" id="3.5.1.18"/>
    </reaction>
</comment>
<dbReference type="Gene3D" id="3.40.630.10">
    <property type="entry name" value="Zn peptidases"/>
    <property type="match status" value="2"/>
</dbReference>
<protein>
    <recommendedName>
        <fullName evidence="6">Probable succinyl-diaminopimelate desuccinylase</fullName>
        <ecNumber evidence="5">3.5.1.18</ecNumber>
    </recommendedName>
</protein>
<dbReference type="EMBL" id="CP000386">
    <property type="protein sequence ID" value="ABG05402.1"/>
    <property type="molecule type" value="Genomic_DNA"/>
</dbReference>
<evidence type="ECO:0000259" key="12">
    <source>
        <dbReference type="Pfam" id="PF07687"/>
    </source>
</evidence>
<name>Q1AT76_RUBXD</name>
<dbReference type="Pfam" id="PF07687">
    <property type="entry name" value="M20_dimer"/>
    <property type="match status" value="1"/>
</dbReference>
<dbReference type="PhylomeDB" id="Q1AT76"/>
<comment type="similarity">
    <text evidence="4">Belongs to the peptidase M20A family.</text>
</comment>
<evidence type="ECO:0000256" key="5">
    <source>
        <dbReference type="ARBA" id="ARBA00011921"/>
    </source>
</evidence>
<dbReference type="GO" id="GO:0009089">
    <property type="term" value="P:lysine biosynthetic process via diaminopimelate"/>
    <property type="evidence" value="ECO:0007669"/>
    <property type="project" value="UniProtKB-UniPathway"/>
</dbReference>
<dbReference type="InterPro" id="IPR002933">
    <property type="entry name" value="Peptidase_M20"/>
</dbReference>
<dbReference type="GO" id="GO:0046872">
    <property type="term" value="F:metal ion binding"/>
    <property type="evidence" value="ECO:0007669"/>
    <property type="project" value="UniProtKB-KW"/>
</dbReference>
<evidence type="ECO:0000256" key="1">
    <source>
        <dbReference type="ARBA" id="ARBA00001941"/>
    </source>
</evidence>
<dbReference type="InterPro" id="IPR010182">
    <property type="entry name" value="ArgE/DapE"/>
</dbReference>
<dbReference type="InterPro" id="IPR036264">
    <property type="entry name" value="Bact_exopeptidase_dim_dom"/>
</dbReference>
<evidence type="ECO:0000256" key="11">
    <source>
        <dbReference type="ARBA" id="ARBA00051301"/>
    </source>
</evidence>
<dbReference type="Proteomes" id="UP000006637">
    <property type="component" value="Chromosome"/>
</dbReference>
<dbReference type="PANTHER" id="PTHR43808:SF32">
    <property type="entry name" value="ARGE_DAPE-RELATED DEACYLASE"/>
    <property type="match status" value="1"/>
</dbReference>
<accession>Q1AT76</accession>
<dbReference type="UniPathway" id="UPA00034">
    <property type="reaction ID" value="UER00021"/>
</dbReference>
<evidence type="ECO:0000256" key="10">
    <source>
        <dbReference type="ARBA" id="ARBA00023285"/>
    </source>
</evidence>
<evidence type="ECO:0000256" key="7">
    <source>
        <dbReference type="ARBA" id="ARBA00022723"/>
    </source>
</evidence>
<keyword evidence="14" id="KW-1185">Reference proteome</keyword>
<evidence type="ECO:0000313" key="13">
    <source>
        <dbReference type="EMBL" id="ABG05402.1"/>
    </source>
</evidence>
<dbReference type="eggNOG" id="COG0624">
    <property type="taxonomic scope" value="Bacteria"/>
</dbReference>
<dbReference type="InterPro" id="IPR011650">
    <property type="entry name" value="Peptidase_M20_dimer"/>
</dbReference>
<dbReference type="STRING" id="266117.Rxyl_2475"/>
<evidence type="ECO:0000256" key="2">
    <source>
        <dbReference type="ARBA" id="ARBA00001947"/>
    </source>
</evidence>
<evidence type="ECO:0000313" key="14">
    <source>
        <dbReference type="Proteomes" id="UP000006637"/>
    </source>
</evidence>
<comment type="cofactor">
    <cofactor evidence="2">
        <name>Zn(2+)</name>
        <dbReference type="ChEBI" id="CHEBI:29105"/>
    </cofactor>
</comment>
<reference evidence="13 14" key="1">
    <citation type="submission" date="2006-06" db="EMBL/GenBank/DDBJ databases">
        <title>Complete sequence of Rubrobacter xylanophilus DSM 9941.</title>
        <authorList>
            <consortium name="US DOE Joint Genome Institute"/>
            <person name="Copeland A."/>
            <person name="Lucas S."/>
            <person name="Lapidus A."/>
            <person name="Barry K."/>
            <person name="Detter J.C."/>
            <person name="Glavina del Rio T."/>
            <person name="Hammon N."/>
            <person name="Israni S."/>
            <person name="Dalin E."/>
            <person name="Tice H."/>
            <person name="Pitluck S."/>
            <person name="Munk A.C."/>
            <person name="Brettin T."/>
            <person name="Bruce D."/>
            <person name="Han C."/>
            <person name="Tapia R."/>
            <person name="Gilna P."/>
            <person name="Schmutz J."/>
            <person name="Larimer F."/>
            <person name="Land M."/>
            <person name="Hauser L."/>
            <person name="Kyrpides N."/>
            <person name="Lykidis A."/>
            <person name="da Costa M.S."/>
            <person name="Rainey F.A."/>
            <person name="Empadinhas N."/>
            <person name="Jolivet E."/>
            <person name="Battista J.R."/>
            <person name="Richardson P."/>
        </authorList>
    </citation>
    <scope>NUCLEOTIDE SEQUENCE [LARGE SCALE GENOMIC DNA]</scope>
    <source>
        <strain evidence="14">DSM 9941 / NBRC 16129 / PRD-1</strain>
    </source>
</reference>
<dbReference type="PROSITE" id="PS00758">
    <property type="entry name" value="ARGE_DAPE_CPG2_1"/>
    <property type="match status" value="1"/>
</dbReference>
<keyword evidence="8 13" id="KW-0378">Hydrolase</keyword>
<evidence type="ECO:0000256" key="4">
    <source>
        <dbReference type="ARBA" id="ARBA00006247"/>
    </source>
</evidence>
<keyword evidence="9" id="KW-0862">Zinc</keyword>
<dbReference type="SUPFAM" id="SSF55031">
    <property type="entry name" value="Bacterial exopeptidase dimerisation domain"/>
    <property type="match status" value="1"/>
</dbReference>
<dbReference type="InterPro" id="IPR001261">
    <property type="entry name" value="ArgE/DapE_CS"/>
</dbReference>
<proteinExistence type="inferred from homology"/>
<keyword evidence="10" id="KW-0170">Cobalt</keyword>
<gene>
    <name evidence="13" type="ordered locus">Rxyl_2475</name>
</gene>
<dbReference type="HOGENOM" id="CLU_021802_2_2_11"/>
<dbReference type="InterPro" id="IPR050072">
    <property type="entry name" value="Peptidase_M20A"/>
</dbReference>
<dbReference type="SUPFAM" id="SSF53187">
    <property type="entry name" value="Zn-dependent exopeptidases"/>
    <property type="match status" value="1"/>
</dbReference>
<dbReference type="Gene3D" id="3.30.70.360">
    <property type="match status" value="1"/>
</dbReference>
<feature type="domain" description="Peptidase M20 dimerisation" evidence="12">
    <location>
        <begin position="201"/>
        <end position="310"/>
    </location>
</feature>
<evidence type="ECO:0000256" key="9">
    <source>
        <dbReference type="ARBA" id="ARBA00022833"/>
    </source>
</evidence>
<dbReference type="EC" id="3.5.1.18" evidence="5"/>
<dbReference type="Pfam" id="PF01546">
    <property type="entry name" value="Peptidase_M20"/>
    <property type="match status" value="1"/>
</dbReference>
<evidence type="ECO:0000256" key="3">
    <source>
        <dbReference type="ARBA" id="ARBA00005130"/>
    </source>
</evidence>
<keyword evidence="7" id="KW-0479">Metal-binding</keyword>
<dbReference type="AlphaFoldDB" id="Q1AT76"/>
<dbReference type="NCBIfam" id="TIGR01910">
    <property type="entry name" value="DapE-ArgE"/>
    <property type="match status" value="1"/>
</dbReference>
<evidence type="ECO:0000256" key="8">
    <source>
        <dbReference type="ARBA" id="ARBA00022801"/>
    </source>
</evidence>
<dbReference type="GO" id="GO:0009014">
    <property type="term" value="F:succinyl-diaminopimelate desuccinylase activity"/>
    <property type="evidence" value="ECO:0007669"/>
    <property type="project" value="UniProtKB-EC"/>
</dbReference>
<evidence type="ECO:0000256" key="6">
    <source>
        <dbReference type="ARBA" id="ARBA00016853"/>
    </source>
</evidence>
<sequence>MSTAERRPAEGAEGMLEDVLRRIDRGELVRLARELVRIPSVHRPGDASSGEGRVAAFLAGYLERAGFAVRVEEVSPGRPNVWAVWEGPLPGPTLLFEAHTDVVTAGREEDWEHPPFGAELEGGRIYGRGACDTKGNLAAAVIAARAIRESGVPFPGRLILCHPVDEEGMMSGIKHFIRRGHAEGVDAAIVCEPEENQLCVRQKGALRVEVRVRGRMAHGAMPQSGVNPVTRAARFVVAVEELEREERERHGGDPFLGHPSLTPTILRGPETGDPQLNVIPSGAYVALDIRTVPGQSHAELVGRLEGILSRLRAADPDFEAELRVMEERPPTETPPDEPLVLAMAAAYRRLTGREPRYNGVPGATDGTFLHEWANVPVVTTGAGLREIPHHADEWVGVEELYETCRLYAASALYYCCEKGG</sequence>
<dbReference type="PANTHER" id="PTHR43808">
    <property type="entry name" value="ACETYLORNITHINE DEACETYLASE"/>
    <property type="match status" value="1"/>
</dbReference>
<comment type="cofactor">
    <cofactor evidence="1">
        <name>Co(2+)</name>
        <dbReference type="ChEBI" id="CHEBI:48828"/>
    </cofactor>
</comment>